<dbReference type="PANTHER" id="PTHR24221:SF261">
    <property type="entry name" value="GLUTATHIONE_L-CYSTEINE TRANSPORT SYSTEM ATP-BINDING_PERMEASE PROTEIN CYDD"/>
    <property type="match status" value="1"/>
</dbReference>
<dbReference type="InterPro" id="IPR014216">
    <property type="entry name" value="ABC_transptr_CydD"/>
</dbReference>
<sequence length="577" mass="62378">MIAADAIQQDRASREQRRQESRWLNQQAEPRESLPVQILTVAESLAHIAFLVLLAHALVQIALGELQNAGTSAFWPMLSALALLACLRAGLRSVADHRAAIQSERISQRLYRQALKTAMDPARRLALGRSDADLGADVSESMADISPWYREYRPARLQAMVQPAVILAITFYLDWLAGLLLLLAAPLIPLFSALIGLGTASLAEAQQETLRRLGHQFLDRVRALPTLRLASQTENQGQAVGQSAERYRESSMQVLRIAFLSSAVLEFFSAIAIASLAVYVGLALLGYIEFGPATALSFHAGLSILLLAPDFFQPLRRLAAGYHQRAAALAAAPRVRGLVEMAAESASDRIQQPRNPAPLSLALDEAEIAWPNAPRPLFQSLSLNVQAGEWLAIQGPSGSGKSTLAACLMGWLPPRGGTLSLGKKPLAQWTKGEHKSAIAWLGQQPHLLPTSLRRNLDPGLHHEENRLRQVLAQLGLASLPAQLAGGLDHVLGERGAGISGGEAQRIALGRALLSGAGLIILDEPTASLDPDNAEAILSQLERLAGSITLVMFSHDPRAAEHAHRRLWLENGRLRHAD</sequence>
<proteinExistence type="predicted"/>
<feature type="compositionally biased region" description="Basic and acidic residues" evidence="7">
    <location>
        <begin position="11"/>
        <end position="21"/>
    </location>
</feature>
<gene>
    <name evidence="11" type="ORF">J2T60_000472</name>
</gene>
<organism evidence="11 12">
    <name type="scientific">Natronospira proteinivora</name>
    <dbReference type="NCBI Taxonomy" id="1807133"/>
    <lineage>
        <taxon>Bacteria</taxon>
        <taxon>Pseudomonadati</taxon>
        <taxon>Pseudomonadota</taxon>
        <taxon>Gammaproteobacteria</taxon>
        <taxon>Natronospirales</taxon>
        <taxon>Natronospiraceae</taxon>
        <taxon>Natronospira</taxon>
    </lineage>
</organism>
<evidence type="ECO:0000256" key="2">
    <source>
        <dbReference type="ARBA" id="ARBA00022692"/>
    </source>
</evidence>
<dbReference type="PROSITE" id="PS50929">
    <property type="entry name" value="ABC_TM1F"/>
    <property type="match status" value="1"/>
</dbReference>
<dbReference type="EMBL" id="JALJYF010000001">
    <property type="protein sequence ID" value="MCP1726507.1"/>
    <property type="molecule type" value="Genomic_DNA"/>
</dbReference>
<dbReference type="InterPro" id="IPR036640">
    <property type="entry name" value="ABC1_TM_sf"/>
</dbReference>
<keyword evidence="4 11" id="KW-0067">ATP-binding</keyword>
<dbReference type="PROSITE" id="PS00211">
    <property type="entry name" value="ABC_TRANSPORTER_1"/>
    <property type="match status" value="1"/>
</dbReference>
<feature type="domain" description="ABC transmembrane type-1" evidence="10">
    <location>
        <begin position="38"/>
        <end position="327"/>
    </location>
</feature>
<dbReference type="Pfam" id="PF00664">
    <property type="entry name" value="ABC_membrane"/>
    <property type="match status" value="1"/>
</dbReference>
<evidence type="ECO:0000256" key="4">
    <source>
        <dbReference type="ARBA" id="ARBA00022840"/>
    </source>
</evidence>
<dbReference type="Gene3D" id="3.40.50.300">
    <property type="entry name" value="P-loop containing nucleotide triphosphate hydrolases"/>
    <property type="match status" value="1"/>
</dbReference>
<dbReference type="PANTHER" id="PTHR24221">
    <property type="entry name" value="ATP-BINDING CASSETTE SUB-FAMILY B"/>
    <property type="match status" value="1"/>
</dbReference>
<accession>A0ABT1G5Z7</accession>
<evidence type="ECO:0000313" key="11">
    <source>
        <dbReference type="EMBL" id="MCP1726507.1"/>
    </source>
</evidence>
<feature type="domain" description="ABC transporter" evidence="9">
    <location>
        <begin position="363"/>
        <end position="577"/>
    </location>
</feature>
<name>A0ABT1G5Z7_9GAMM</name>
<keyword evidence="5 8" id="KW-1133">Transmembrane helix</keyword>
<keyword evidence="12" id="KW-1185">Reference proteome</keyword>
<evidence type="ECO:0000259" key="9">
    <source>
        <dbReference type="PROSITE" id="PS50893"/>
    </source>
</evidence>
<dbReference type="GO" id="GO:0005524">
    <property type="term" value="F:ATP binding"/>
    <property type="evidence" value="ECO:0007669"/>
    <property type="project" value="UniProtKB-KW"/>
</dbReference>
<evidence type="ECO:0000256" key="8">
    <source>
        <dbReference type="SAM" id="Phobius"/>
    </source>
</evidence>
<dbReference type="RefSeq" id="WP_253444911.1">
    <property type="nucleotide sequence ID" value="NZ_JALJYF010000001.1"/>
</dbReference>
<dbReference type="InterPro" id="IPR039421">
    <property type="entry name" value="Type_1_exporter"/>
</dbReference>
<dbReference type="SUPFAM" id="SSF90123">
    <property type="entry name" value="ABC transporter transmembrane region"/>
    <property type="match status" value="1"/>
</dbReference>
<evidence type="ECO:0000256" key="5">
    <source>
        <dbReference type="ARBA" id="ARBA00022989"/>
    </source>
</evidence>
<dbReference type="Proteomes" id="UP001523550">
    <property type="component" value="Unassembled WGS sequence"/>
</dbReference>
<dbReference type="CDD" id="cd03228">
    <property type="entry name" value="ABCC_MRP_Like"/>
    <property type="match status" value="1"/>
</dbReference>
<feature type="transmembrane region" description="Helical" evidence="8">
    <location>
        <begin position="257"/>
        <end position="284"/>
    </location>
</feature>
<keyword evidence="3" id="KW-0547">Nucleotide-binding</keyword>
<keyword evidence="6 8" id="KW-0472">Membrane</keyword>
<dbReference type="InterPro" id="IPR027417">
    <property type="entry name" value="P-loop_NTPase"/>
</dbReference>
<dbReference type="InterPro" id="IPR003439">
    <property type="entry name" value="ABC_transporter-like_ATP-bd"/>
</dbReference>
<evidence type="ECO:0000256" key="7">
    <source>
        <dbReference type="SAM" id="MobiDB-lite"/>
    </source>
</evidence>
<dbReference type="PROSITE" id="PS50893">
    <property type="entry name" value="ABC_TRANSPORTER_2"/>
    <property type="match status" value="1"/>
</dbReference>
<feature type="transmembrane region" description="Helical" evidence="8">
    <location>
        <begin position="73"/>
        <end position="91"/>
    </location>
</feature>
<dbReference type="NCBIfam" id="TIGR02857">
    <property type="entry name" value="CydD"/>
    <property type="match status" value="1"/>
</dbReference>
<evidence type="ECO:0000259" key="10">
    <source>
        <dbReference type="PROSITE" id="PS50929"/>
    </source>
</evidence>
<evidence type="ECO:0000256" key="1">
    <source>
        <dbReference type="ARBA" id="ARBA00004651"/>
    </source>
</evidence>
<feature type="region of interest" description="Disordered" evidence="7">
    <location>
        <begin position="1"/>
        <end position="26"/>
    </location>
</feature>
<comment type="subcellular location">
    <subcellularLocation>
        <location evidence="1">Cell membrane</location>
        <topology evidence="1">Multi-pass membrane protein</topology>
    </subcellularLocation>
</comment>
<dbReference type="InterPro" id="IPR011527">
    <property type="entry name" value="ABC1_TM_dom"/>
</dbReference>
<dbReference type="SUPFAM" id="SSF52540">
    <property type="entry name" value="P-loop containing nucleoside triphosphate hydrolases"/>
    <property type="match status" value="1"/>
</dbReference>
<dbReference type="InterPro" id="IPR003593">
    <property type="entry name" value="AAA+_ATPase"/>
</dbReference>
<dbReference type="SMART" id="SM00382">
    <property type="entry name" value="AAA"/>
    <property type="match status" value="1"/>
</dbReference>
<protein>
    <submittedName>
        <fullName evidence="11">ATP-binding cassette subfamily C protein CydD</fullName>
    </submittedName>
</protein>
<feature type="transmembrane region" description="Helical" evidence="8">
    <location>
        <begin position="38"/>
        <end position="61"/>
    </location>
</feature>
<reference evidence="11 12" key="1">
    <citation type="submission" date="2022-03" db="EMBL/GenBank/DDBJ databases">
        <title>Genomic Encyclopedia of Type Strains, Phase III (KMG-III): the genomes of soil and plant-associated and newly described type strains.</title>
        <authorList>
            <person name="Whitman W."/>
        </authorList>
    </citation>
    <scope>NUCLEOTIDE SEQUENCE [LARGE SCALE GENOMIC DNA]</scope>
    <source>
        <strain evidence="11 12">BSker1</strain>
    </source>
</reference>
<evidence type="ECO:0000313" key="12">
    <source>
        <dbReference type="Proteomes" id="UP001523550"/>
    </source>
</evidence>
<dbReference type="Gene3D" id="1.20.1560.10">
    <property type="entry name" value="ABC transporter type 1, transmembrane domain"/>
    <property type="match status" value="1"/>
</dbReference>
<evidence type="ECO:0000256" key="3">
    <source>
        <dbReference type="ARBA" id="ARBA00022741"/>
    </source>
</evidence>
<dbReference type="InterPro" id="IPR017871">
    <property type="entry name" value="ABC_transporter-like_CS"/>
</dbReference>
<keyword evidence="2 8" id="KW-0812">Transmembrane</keyword>
<comment type="caution">
    <text evidence="11">The sequence shown here is derived from an EMBL/GenBank/DDBJ whole genome shotgun (WGS) entry which is preliminary data.</text>
</comment>
<feature type="transmembrane region" description="Helical" evidence="8">
    <location>
        <begin position="290"/>
        <end position="308"/>
    </location>
</feature>
<dbReference type="Pfam" id="PF00005">
    <property type="entry name" value="ABC_tran"/>
    <property type="match status" value="1"/>
</dbReference>
<evidence type="ECO:0000256" key="6">
    <source>
        <dbReference type="ARBA" id="ARBA00023136"/>
    </source>
</evidence>
<dbReference type="CDD" id="cd18584">
    <property type="entry name" value="ABC_6TM_AarD_CydD"/>
    <property type="match status" value="1"/>
</dbReference>